<keyword evidence="1" id="KW-1133">Transmembrane helix</keyword>
<comment type="caution">
    <text evidence="2">The sequence shown here is derived from an EMBL/GenBank/DDBJ whole genome shotgun (WGS) entry which is preliminary data.</text>
</comment>
<evidence type="ECO:0000313" key="3">
    <source>
        <dbReference type="Proteomes" id="UP001162164"/>
    </source>
</evidence>
<dbReference type="EMBL" id="JAPWTJ010000014">
    <property type="protein sequence ID" value="KAJ8985409.1"/>
    <property type="molecule type" value="Genomic_DNA"/>
</dbReference>
<keyword evidence="1" id="KW-0472">Membrane</keyword>
<gene>
    <name evidence="2" type="ORF">NQ317_017037</name>
</gene>
<feature type="transmembrane region" description="Helical" evidence="1">
    <location>
        <begin position="84"/>
        <end position="107"/>
    </location>
</feature>
<reference evidence="2" key="1">
    <citation type="journal article" date="2023" name="Insect Mol. Biol.">
        <title>Genome sequencing provides insights into the evolution of gene families encoding plant cell wall-degrading enzymes in longhorned beetles.</title>
        <authorList>
            <person name="Shin N.R."/>
            <person name="Okamura Y."/>
            <person name="Kirsch R."/>
            <person name="Pauchet Y."/>
        </authorList>
    </citation>
    <scope>NUCLEOTIDE SEQUENCE</scope>
    <source>
        <strain evidence="2">MMC_N1</strain>
    </source>
</reference>
<feature type="transmembrane region" description="Helical" evidence="1">
    <location>
        <begin position="12"/>
        <end position="36"/>
    </location>
</feature>
<evidence type="ECO:0000256" key="1">
    <source>
        <dbReference type="SAM" id="Phobius"/>
    </source>
</evidence>
<keyword evidence="1" id="KW-0812">Transmembrane</keyword>
<organism evidence="2 3">
    <name type="scientific">Molorchus minor</name>
    <dbReference type="NCBI Taxonomy" id="1323400"/>
    <lineage>
        <taxon>Eukaryota</taxon>
        <taxon>Metazoa</taxon>
        <taxon>Ecdysozoa</taxon>
        <taxon>Arthropoda</taxon>
        <taxon>Hexapoda</taxon>
        <taxon>Insecta</taxon>
        <taxon>Pterygota</taxon>
        <taxon>Neoptera</taxon>
        <taxon>Endopterygota</taxon>
        <taxon>Coleoptera</taxon>
        <taxon>Polyphaga</taxon>
        <taxon>Cucujiformia</taxon>
        <taxon>Chrysomeloidea</taxon>
        <taxon>Cerambycidae</taxon>
        <taxon>Lamiinae</taxon>
        <taxon>Monochamini</taxon>
        <taxon>Molorchus</taxon>
    </lineage>
</organism>
<name>A0ABQ9K5J1_9CUCU</name>
<accession>A0ABQ9K5J1</accession>
<sequence>MEPEARYGPKNMLLFLGSASAALVILKIIVATSLYLQHCVKCDTIKHIVTYYINSVESPNCAASHTSELIELHSSKRYGPKNMLLFLGSASAALVILKIIVATSLYLQHCVKCDTIKHIVTYYINL</sequence>
<evidence type="ECO:0000313" key="2">
    <source>
        <dbReference type="EMBL" id="KAJ8985409.1"/>
    </source>
</evidence>
<proteinExistence type="predicted"/>
<dbReference type="Proteomes" id="UP001162164">
    <property type="component" value="Unassembled WGS sequence"/>
</dbReference>
<protein>
    <submittedName>
        <fullName evidence="2">Uncharacterized protein</fullName>
    </submittedName>
</protein>
<keyword evidence="3" id="KW-1185">Reference proteome</keyword>